<sequence>MNTNRSRGIFHHVVFDEPSSAPTDQPVAPTPAFRLPRRIATPSNGYPASPMRNRTPINKENRVRPIAAPRPFNPVVKTEVLDSMFTEPNLASQVQIRPWKKEKDIKAEVASPSPASISSNPRRQYPPPAPARLDVESPIRIPSPETLEALMDPCLMEWAFDDDMLDRLLWLTVGEVKYCRLDIVEL</sequence>
<feature type="region of interest" description="Disordered" evidence="1">
    <location>
        <begin position="16"/>
        <end position="56"/>
    </location>
</feature>
<keyword evidence="3" id="KW-1185">Reference proteome</keyword>
<proteinExistence type="predicted"/>
<evidence type="ECO:0000313" key="3">
    <source>
        <dbReference type="Proteomes" id="UP000054007"/>
    </source>
</evidence>
<dbReference type="EMBL" id="KN880440">
    <property type="protein sequence ID" value="KIY72795.1"/>
    <property type="molecule type" value="Genomic_DNA"/>
</dbReference>
<evidence type="ECO:0000256" key="1">
    <source>
        <dbReference type="SAM" id="MobiDB-lite"/>
    </source>
</evidence>
<reference evidence="2 3" key="1">
    <citation type="journal article" date="2015" name="Fungal Genet. Biol.">
        <title>Evolution of novel wood decay mechanisms in Agaricales revealed by the genome sequences of Fistulina hepatica and Cylindrobasidium torrendii.</title>
        <authorList>
            <person name="Floudas D."/>
            <person name="Held B.W."/>
            <person name="Riley R."/>
            <person name="Nagy L.G."/>
            <person name="Koehler G."/>
            <person name="Ransdell A.S."/>
            <person name="Younus H."/>
            <person name="Chow J."/>
            <person name="Chiniquy J."/>
            <person name="Lipzen A."/>
            <person name="Tritt A."/>
            <person name="Sun H."/>
            <person name="Haridas S."/>
            <person name="LaButti K."/>
            <person name="Ohm R.A."/>
            <person name="Kues U."/>
            <person name="Blanchette R.A."/>
            <person name="Grigoriev I.V."/>
            <person name="Minto R.E."/>
            <person name="Hibbett D.S."/>
        </authorList>
    </citation>
    <scope>NUCLEOTIDE SEQUENCE [LARGE SCALE GENOMIC DNA]</scope>
    <source>
        <strain evidence="2 3">FP15055 ss-10</strain>
    </source>
</reference>
<dbReference type="Proteomes" id="UP000054007">
    <property type="component" value="Unassembled WGS sequence"/>
</dbReference>
<accession>A0A0D7BRE4</accession>
<feature type="region of interest" description="Disordered" evidence="1">
    <location>
        <begin position="105"/>
        <end position="135"/>
    </location>
</feature>
<organism evidence="2 3">
    <name type="scientific">Cylindrobasidium torrendii FP15055 ss-10</name>
    <dbReference type="NCBI Taxonomy" id="1314674"/>
    <lineage>
        <taxon>Eukaryota</taxon>
        <taxon>Fungi</taxon>
        <taxon>Dikarya</taxon>
        <taxon>Basidiomycota</taxon>
        <taxon>Agaricomycotina</taxon>
        <taxon>Agaricomycetes</taxon>
        <taxon>Agaricomycetidae</taxon>
        <taxon>Agaricales</taxon>
        <taxon>Marasmiineae</taxon>
        <taxon>Physalacriaceae</taxon>
        <taxon>Cylindrobasidium</taxon>
    </lineage>
</organism>
<protein>
    <submittedName>
        <fullName evidence="2">Uncharacterized protein</fullName>
    </submittedName>
</protein>
<gene>
    <name evidence="2" type="ORF">CYLTODRAFT_449536</name>
</gene>
<name>A0A0D7BRE4_9AGAR</name>
<feature type="compositionally biased region" description="Low complexity" evidence="1">
    <location>
        <begin position="110"/>
        <end position="123"/>
    </location>
</feature>
<evidence type="ECO:0000313" key="2">
    <source>
        <dbReference type="EMBL" id="KIY72795.1"/>
    </source>
</evidence>
<dbReference type="AlphaFoldDB" id="A0A0D7BRE4"/>